<organism evidence="1 2">
    <name type="scientific">Flavobacterium potami</name>
    <dbReference type="NCBI Taxonomy" id="2872310"/>
    <lineage>
        <taxon>Bacteria</taxon>
        <taxon>Pseudomonadati</taxon>
        <taxon>Bacteroidota</taxon>
        <taxon>Flavobacteriia</taxon>
        <taxon>Flavobacteriales</taxon>
        <taxon>Flavobacteriaceae</taxon>
        <taxon>Flavobacterium</taxon>
    </lineage>
</organism>
<dbReference type="PROSITE" id="PS51257">
    <property type="entry name" value="PROKAR_LIPOPROTEIN"/>
    <property type="match status" value="1"/>
</dbReference>
<accession>A0A9X1HD28</accession>
<gene>
    <name evidence="1" type="ORF">K6T82_16650</name>
</gene>
<keyword evidence="2" id="KW-1185">Reference proteome</keyword>
<protein>
    <recommendedName>
        <fullName evidence="3">Lipoprotein</fullName>
    </recommendedName>
</protein>
<evidence type="ECO:0000313" key="2">
    <source>
        <dbReference type="Proteomes" id="UP001139366"/>
    </source>
</evidence>
<sequence length="260" mass="31021">MKNKSAKSVRVQYVISYFLIYFISASCNQSVEPKINNSIQNLIEKYPQLTAEKKSEKSKEFKLVKSVKEGEFNIEIQLYSQPEGYKNRNHILVFINGKKQIYAMPLFNSKYRDYWEFPFDKLLQNVPKTNTTFTNQLNSGIDELINNSDRRKSNKRYTLINEMLTSVLNCKRIEEKDSSSVLHTLRGSYDIPDENIDSAKIRLRKNYELMKREWHPEEFSYNYNCYFDETNARVYQIENLGNKFKIKTYRMDYGFHYINL</sequence>
<evidence type="ECO:0008006" key="3">
    <source>
        <dbReference type="Google" id="ProtNLM"/>
    </source>
</evidence>
<comment type="caution">
    <text evidence="1">The sequence shown here is derived from an EMBL/GenBank/DDBJ whole genome shotgun (WGS) entry which is preliminary data.</text>
</comment>
<reference evidence="1 2" key="1">
    <citation type="journal article" date="2023" name="Antonie Van Leeuwenhoek">
        <title>Flavobacterium potami sp. nov., a multi-metal resistance genes harbouring bacterium isolated from shallow river silt.</title>
        <authorList>
            <person name="Li S."/>
            <person name="Mao S."/>
            <person name="Mu W."/>
            <person name="Guo B."/>
            <person name="Li C."/>
            <person name="Zhu Q."/>
            <person name="Hou X."/>
            <person name="Zhao Y."/>
            <person name="Wei S."/>
            <person name="Liu H."/>
            <person name="Liu A."/>
        </authorList>
    </citation>
    <scope>NUCLEOTIDE SEQUENCE [LARGE SCALE GENOMIC DNA]</scope>
    <source>
        <strain evidence="1 2">17A</strain>
    </source>
</reference>
<name>A0A9X1HD28_9FLAO</name>
<dbReference type="AlphaFoldDB" id="A0A9X1HD28"/>
<dbReference type="EMBL" id="JAINUY010000005">
    <property type="protein sequence ID" value="MBZ4036403.1"/>
    <property type="molecule type" value="Genomic_DNA"/>
</dbReference>
<dbReference type="RefSeq" id="WP_223707884.1">
    <property type="nucleotide sequence ID" value="NZ_JAINUY010000005.1"/>
</dbReference>
<evidence type="ECO:0000313" key="1">
    <source>
        <dbReference type="EMBL" id="MBZ4036403.1"/>
    </source>
</evidence>
<dbReference type="Proteomes" id="UP001139366">
    <property type="component" value="Unassembled WGS sequence"/>
</dbReference>
<proteinExistence type="predicted"/>